<dbReference type="Gene3D" id="3.30.43.10">
    <property type="entry name" value="Uridine Diphospho-n-acetylenolpyruvylglucosamine Reductase, domain 2"/>
    <property type="match status" value="1"/>
</dbReference>
<dbReference type="InterPro" id="IPR016169">
    <property type="entry name" value="FAD-bd_PCMH_sub2"/>
</dbReference>
<dbReference type="Gene3D" id="3.30.465.10">
    <property type="match status" value="1"/>
</dbReference>
<dbReference type="PROSITE" id="PS51387">
    <property type="entry name" value="FAD_PCMH"/>
    <property type="match status" value="1"/>
</dbReference>
<dbReference type="InterPro" id="IPR000415">
    <property type="entry name" value="Nitroreductase-like"/>
</dbReference>
<keyword evidence="9" id="KW-1185">Reference proteome</keyword>
<dbReference type="InterPro" id="IPR051914">
    <property type="entry name" value="FAD-linked_OxidoTrans_Type4"/>
</dbReference>
<dbReference type="SUPFAM" id="SSF56176">
    <property type="entry name" value="FAD-binding/transporter-associated domain-like"/>
    <property type="match status" value="1"/>
</dbReference>
<reference evidence="8" key="2">
    <citation type="journal article" date="2021" name="Genome Biol. Evol.">
        <title>Developing a high-quality reference genome for a parasitic bivalve with doubly uniparental inheritance (Bivalvia: Unionida).</title>
        <authorList>
            <person name="Smith C.H."/>
        </authorList>
    </citation>
    <scope>NUCLEOTIDE SEQUENCE</scope>
    <source>
        <strain evidence="8">CHS0354</strain>
        <tissue evidence="8">Mantle</tissue>
    </source>
</reference>
<dbReference type="PANTHER" id="PTHR42934">
    <property type="entry name" value="GLYCOLATE OXIDASE SUBUNIT GLCD"/>
    <property type="match status" value="1"/>
</dbReference>
<dbReference type="SUPFAM" id="SSF55103">
    <property type="entry name" value="FAD-linked oxidases, C-terminal domain"/>
    <property type="match status" value="1"/>
</dbReference>
<evidence type="ECO:0000259" key="7">
    <source>
        <dbReference type="PROSITE" id="PS51387"/>
    </source>
</evidence>
<comment type="similarity">
    <text evidence="2">Belongs to the FAD-binding oxidoreductase/transferase type 4 family.</text>
</comment>
<dbReference type="InterPro" id="IPR004113">
    <property type="entry name" value="FAD-bd_oxidored_4_C"/>
</dbReference>
<dbReference type="EMBL" id="JAEAOA010000085">
    <property type="protein sequence ID" value="KAK3605112.1"/>
    <property type="molecule type" value="Genomic_DNA"/>
</dbReference>
<feature type="domain" description="FAD-binding PCMH-type" evidence="7">
    <location>
        <begin position="27"/>
        <end position="244"/>
    </location>
</feature>
<dbReference type="Pfam" id="PF02913">
    <property type="entry name" value="FAD-oxidase_C"/>
    <property type="match status" value="1"/>
</dbReference>
<keyword evidence="5" id="KW-0521">NADP</keyword>
<keyword evidence="6" id="KW-0560">Oxidoreductase</keyword>
<dbReference type="PANTHER" id="PTHR42934:SF1">
    <property type="entry name" value="GLYCOLATE OXIDASE SUBUNIT GLCD"/>
    <property type="match status" value="1"/>
</dbReference>
<gene>
    <name evidence="8" type="ORF">CHS0354_000780</name>
</gene>
<evidence type="ECO:0000256" key="3">
    <source>
        <dbReference type="ARBA" id="ARBA00022630"/>
    </source>
</evidence>
<dbReference type="Gene3D" id="3.40.109.10">
    <property type="entry name" value="NADH Oxidase"/>
    <property type="match status" value="1"/>
</dbReference>
<evidence type="ECO:0000256" key="6">
    <source>
        <dbReference type="ARBA" id="ARBA00023002"/>
    </source>
</evidence>
<dbReference type="InterPro" id="IPR016166">
    <property type="entry name" value="FAD-bd_PCMH"/>
</dbReference>
<accession>A0AAE0T785</accession>
<organism evidence="8 9">
    <name type="scientific">Potamilus streckersoni</name>
    <dbReference type="NCBI Taxonomy" id="2493646"/>
    <lineage>
        <taxon>Eukaryota</taxon>
        <taxon>Metazoa</taxon>
        <taxon>Spiralia</taxon>
        <taxon>Lophotrochozoa</taxon>
        <taxon>Mollusca</taxon>
        <taxon>Bivalvia</taxon>
        <taxon>Autobranchia</taxon>
        <taxon>Heteroconchia</taxon>
        <taxon>Palaeoheterodonta</taxon>
        <taxon>Unionida</taxon>
        <taxon>Unionoidea</taxon>
        <taxon>Unionidae</taxon>
        <taxon>Ambleminae</taxon>
        <taxon>Lampsilini</taxon>
        <taxon>Potamilus</taxon>
    </lineage>
</organism>
<comment type="similarity">
    <text evidence="1">Belongs to the nitroreductase family.</text>
</comment>
<evidence type="ECO:0000256" key="1">
    <source>
        <dbReference type="ARBA" id="ARBA00007118"/>
    </source>
</evidence>
<dbReference type="Pfam" id="PF01565">
    <property type="entry name" value="FAD_binding_4"/>
    <property type="match status" value="1"/>
</dbReference>
<dbReference type="InterPro" id="IPR006094">
    <property type="entry name" value="Oxid_FAD_bind_N"/>
</dbReference>
<reference evidence="8" key="1">
    <citation type="journal article" date="2021" name="Genome Biol. Evol.">
        <title>A High-Quality Reference Genome for a Parasitic Bivalve with Doubly Uniparental Inheritance (Bivalvia: Unionida).</title>
        <authorList>
            <person name="Smith C.H."/>
        </authorList>
    </citation>
    <scope>NUCLEOTIDE SEQUENCE</scope>
    <source>
        <strain evidence="8">CHS0354</strain>
    </source>
</reference>
<comment type="caution">
    <text evidence="8">The sequence shown here is derived from an EMBL/GenBank/DDBJ whole genome shotgun (WGS) entry which is preliminary data.</text>
</comment>
<dbReference type="Pfam" id="PF00881">
    <property type="entry name" value="Nitroreductase"/>
    <property type="match status" value="1"/>
</dbReference>
<keyword evidence="3" id="KW-0285">Flavoprotein</keyword>
<keyword evidence="4" id="KW-0274">FAD</keyword>
<reference evidence="8" key="3">
    <citation type="submission" date="2023-05" db="EMBL/GenBank/DDBJ databases">
        <authorList>
            <person name="Smith C.H."/>
        </authorList>
    </citation>
    <scope>NUCLEOTIDE SEQUENCE</scope>
    <source>
        <strain evidence="8">CHS0354</strain>
        <tissue evidence="8">Mantle</tissue>
    </source>
</reference>
<protein>
    <recommendedName>
        <fullName evidence="7">FAD-binding PCMH-type domain-containing protein</fullName>
    </recommendedName>
</protein>
<evidence type="ECO:0000313" key="9">
    <source>
        <dbReference type="Proteomes" id="UP001195483"/>
    </source>
</evidence>
<evidence type="ECO:0000313" key="8">
    <source>
        <dbReference type="EMBL" id="KAK3605112.1"/>
    </source>
</evidence>
<dbReference type="Gene3D" id="3.30.70.2740">
    <property type="match status" value="1"/>
</dbReference>
<evidence type="ECO:0000256" key="2">
    <source>
        <dbReference type="ARBA" id="ARBA00008000"/>
    </source>
</evidence>
<evidence type="ECO:0000256" key="4">
    <source>
        <dbReference type="ARBA" id="ARBA00022827"/>
    </source>
</evidence>
<dbReference type="GO" id="GO:0071949">
    <property type="term" value="F:FAD binding"/>
    <property type="evidence" value="ECO:0007669"/>
    <property type="project" value="InterPro"/>
</dbReference>
<dbReference type="SUPFAM" id="SSF55469">
    <property type="entry name" value="FMN-dependent nitroreductase-like"/>
    <property type="match status" value="1"/>
</dbReference>
<dbReference type="AlphaFoldDB" id="A0AAE0T785"/>
<dbReference type="CDD" id="cd02149">
    <property type="entry name" value="NfsB-like"/>
    <property type="match status" value="1"/>
</dbReference>
<evidence type="ECO:0000256" key="5">
    <source>
        <dbReference type="ARBA" id="ARBA00022857"/>
    </source>
</evidence>
<name>A0AAE0T785_9BIVA</name>
<dbReference type="InterPro" id="IPR016164">
    <property type="entry name" value="FAD-linked_Oxase-like_C"/>
</dbReference>
<dbReference type="InterPro" id="IPR033878">
    <property type="entry name" value="NfsB-like"/>
</dbReference>
<sequence length="669" mass="75467">MLSTKAFLKQESEASIQSYLNDASGIAGGYSDGVFKPKSYRNVCQILKWASDEGIHITISGGGTGNTGARVPFGGKVIATDELNKIISVTQVSLNEARAVVQCGVTLQQLQHHLKATHFFFPPNPTETLCFIGGMVVNNSSGSRSFKYGSVRKYITKLKIALPSGDMLNCERGTLFPDKQGYFNFFTLNQTKVRLRAPSYAMPQTSKHVAGYFSEPQMDLIDLFIGSEGTLGVILEVELRLLKKPKSIRGLLIYFENEHESLNFVESIKSHPQVISLEFFDKRSLAFIAAHSNQLFTIVAGAAILVEFMDWKEDTAQLVNDMLNAYHIVETKFAESDSENEVFRVFRHALPAALSEWFSKSKQRKISTDMCVPNPHFKELFHFYKSICEQEDLEYVLFGHIGNSHLHLNILPRNNEERRRALICYDTFINKVLLLKGTISAEHGVGRIKIPYFNLMFSRETLAEMALHWRASVKKFDATKKITDEKMQIVMESLRLSPSSFGLQGWSFLIIENLALREKLKPFTNDQMQTTTSSAIVVLCRKASISDADVDRHVANISQKRQVTLDSLSEYSKRVKQYINAATPEKLNFWLSKQLYIALGVLMTCCALEKIDCCPMEGFSPKDYDEILGLKERGLASVVLCAIGYRNTEDTYSKLSKVRFDSNDVIIRL</sequence>
<dbReference type="GO" id="GO:0140616">
    <property type="term" value="F:iodotyrosine deiodinase activity"/>
    <property type="evidence" value="ECO:0007669"/>
    <property type="project" value="UniProtKB-ARBA"/>
</dbReference>
<dbReference type="InterPro" id="IPR016167">
    <property type="entry name" value="FAD-bd_PCMH_sub1"/>
</dbReference>
<dbReference type="InterPro" id="IPR029479">
    <property type="entry name" value="Nitroreductase"/>
</dbReference>
<proteinExistence type="inferred from homology"/>
<dbReference type="InterPro" id="IPR036318">
    <property type="entry name" value="FAD-bd_PCMH-like_sf"/>
</dbReference>
<dbReference type="Proteomes" id="UP001195483">
    <property type="component" value="Unassembled WGS sequence"/>
</dbReference>